<dbReference type="InterPro" id="IPR006311">
    <property type="entry name" value="TAT_signal"/>
</dbReference>
<accession>A0A367FAP2</accession>
<dbReference type="Gene3D" id="3.40.190.10">
    <property type="entry name" value="Periplasmic binding protein-like II"/>
    <property type="match status" value="2"/>
</dbReference>
<dbReference type="InterPro" id="IPR006059">
    <property type="entry name" value="SBP"/>
</dbReference>
<dbReference type="Proteomes" id="UP000253094">
    <property type="component" value="Unassembled WGS sequence"/>
</dbReference>
<evidence type="ECO:0000256" key="1">
    <source>
        <dbReference type="ARBA" id="ARBA00004196"/>
    </source>
</evidence>
<proteinExistence type="inferred from homology"/>
<dbReference type="SUPFAM" id="SSF53850">
    <property type="entry name" value="Periplasmic binding protein-like II"/>
    <property type="match status" value="1"/>
</dbReference>
<dbReference type="RefSeq" id="WP_114031671.1">
    <property type="nucleotide sequence ID" value="NZ_QOIL01000016.1"/>
</dbReference>
<keyword evidence="4 5" id="KW-0732">Signal</keyword>
<dbReference type="Pfam" id="PF01547">
    <property type="entry name" value="SBP_bac_1"/>
    <property type="match status" value="1"/>
</dbReference>
<dbReference type="EMBL" id="QOIL01000016">
    <property type="protein sequence ID" value="RCG27331.1"/>
    <property type="molecule type" value="Genomic_DNA"/>
</dbReference>
<comment type="subcellular location">
    <subcellularLocation>
        <location evidence="1">Cell envelope</location>
    </subcellularLocation>
</comment>
<dbReference type="NCBIfam" id="TIGR03851">
    <property type="entry name" value="chitin_NgcE"/>
    <property type="match status" value="1"/>
</dbReference>
<evidence type="ECO:0000313" key="7">
    <source>
        <dbReference type="Proteomes" id="UP000253094"/>
    </source>
</evidence>
<feature type="chain" id="PRO_5038468707" evidence="5">
    <location>
        <begin position="39"/>
        <end position="483"/>
    </location>
</feature>
<sequence length="483" mass="51539">MTNSAGSPKDITRRQMLRRIGLTALVAGPAGSMLSACATGGGGSDATPTAASSAAATSAANPFGVKADAALEVVIFKGGLGDSYATDVHEPLYKKEFPGATVKHVATQQIAQTLQPRFASGDVPDFIANSGSDLMDNGALQTEGQLLDLTALFEAPSIDDPSKKIKDTLIPGTVESGLIAGKPYILNYVSSGYGLWYNAKLFQEKGWAAPKTFDEFKTLCETIKKAGLTPYAYAGKNASYYQYWMILITAAKVEGNQVLLDIDNLADGAWTKDSVKQSAAAWAEIGKFMDKSYEGLIHTEVQTRQNQDKIAFYPSGSWLENEQKSNTPATFEYAVTPTPSLTSADKMPFEAIRSAAGEPYIIPAKAKNTAGALEYARIMLSKEGAKGFTEKSGSLTVVSGAAEGLSLSPGLKSVNDALTAAGANIVTYSSFENWYKELETELRKQTNSLMFGRISADEFCANMQKKADSVKADSSITKQNRTV</sequence>
<keyword evidence="7" id="KW-1185">Reference proteome</keyword>
<organism evidence="6 7">
    <name type="scientific">Sphaerisporangium album</name>
    <dbReference type="NCBI Taxonomy" id="509200"/>
    <lineage>
        <taxon>Bacteria</taxon>
        <taxon>Bacillati</taxon>
        <taxon>Actinomycetota</taxon>
        <taxon>Actinomycetes</taxon>
        <taxon>Streptosporangiales</taxon>
        <taxon>Streptosporangiaceae</taxon>
        <taxon>Sphaerisporangium</taxon>
    </lineage>
</organism>
<dbReference type="AlphaFoldDB" id="A0A367FAP2"/>
<dbReference type="PANTHER" id="PTHR43649">
    <property type="entry name" value="ARABINOSE-BINDING PROTEIN-RELATED"/>
    <property type="match status" value="1"/>
</dbReference>
<evidence type="ECO:0000256" key="5">
    <source>
        <dbReference type="SAM" id="SignalP"/>
    </source>
</evidence>
<feature type="signal peptide" evidence="5">
    <location>
        <begin position="1"/>
        <end position="38"/>
    </location>
</feature>
<comment type="caution">
    <text evidence="6">The sequence shown here is derived from an EMBL/GenBank/DDBJ whole genome shotgun (WGS) entry which is preliminary data.</text>
</comment>
<dbReference type="GO" id="GO:0030313">
    <property type="term" value="C:cell envelope"/>
    <property type="evidence" value="ECO:0007669"/>
    <property type="project" value="UniProtKB-SubCell"/>
</dbReference>
<dbReference type="PANTHER" id="PTHR43649:SF31">
    <property type="entry name" value="SN-GLYCEROL-3-PHOSPHATE-BINDING PERIPLASMIC PROTEIN UGPB"/>
    <property type="match status" value="1"/>
</dbReference>
<comment type="similarity">
    <text evidence="2">Belongs to the bacterial solute-binding protein 1 family.</text>
</comment>
<evidence type="ECO:0000256" key="4">
    <source>
        <dbReference type="ARBA" id="ARBA00022729"/>
    </source>
</evidence>
<evidence type="ECO:0000256" key="3">
    <source>
        <dbReference type="ARBA" id="ARBA00022448"/>
    </source>
</evidence>
<evidence type="ECO:0000313" key="6">
    <source>
        <dbReference type="EMBL" id="RCG27331.1"/>
    </source>
</evidence>
<keyword evidence="3" id="KW-0813">Transport</keyword>
<dbReference type="PROSITE" id="PS51318">
    <property type="entry name" value="TAT"/>
    <property type="match status" value="1"/>
</dbReference>
<gene>
    <name evidence="6" type="primary">ngcE</name>
    <name evidence="6" type="ORF">DQ384_26875</name>
</gene>
<dbReference type="InterPro" id="IPR022386">
    <property type="entry name" value="Chitin_NgcE"/>
</dbReference>
<name>A0A367FAP2_9ACTN</name>
<protein>
    <submittedName>
        <fullName evidence="6">Carbohydrate ABC transporter, N-acetylglucosamine/diacetylchitobiose-binding protein</fullName>
    </submittedName>
</protein>
<reference evidence="6 7" key="1">
    <citation type="submission" date="2018-06" db="EMBL/GenBank/DDBJ databases">
        <title>Sphaerisporangium craniellae sp. nov., isolated from a marine sponge in the South China Sea.</title>
        <authorList>
            <person name="Li L."/>
        </authorList>
    </citation>
    <scope>NUCLEOTIDE SEQUENCE [LARGE SCALE GENOMIC DNA]</scope>
    <source>
        <strain evidence="6 7">CCTCC AA 208026</strain>
    </source>
</reference>
<evidence type="ECO:0000256" key="2">
    <source>
        <dbReference type="ARBA" id="ARBA00008520"/>
    </source>
</evidence>
<dbReference type="InterPro" id="IPR050490">
    <property type="entry name" value="Bact_solute-bd_prot1"/>
</dbReference>
<dbReference type="OrthoDB" id="8663148at2"/>